<evidence type="ECO:0000313" key="2">
    <source>
        <dbReference type="EMBL" id="EFC36292.1"/>
    </source>
</evidence>
<organism evidence="3">
    <name type="scientific">Naegleria gruberi</name>
    <name type="common">Amoeba</name>
    <dbReference type="NCBI Taxonomy" id="5762"/>
    <lineage>
        <taxon>Eukaryota</taxon>
        <taxon>Discoba</taxon>
        <taxon>Heterolobosea</taxon>
        <taxon>Tetramitia</taxon>
        <taxon>Eutetramitia</taxon>
        <taxon>Vahlkampfiidae</taxon>
        <taxon>Naegleria</taxon>
    </lineage>
</organism>
<dbReference type="Proteomes" id="UP000006671">
    <property type="component" value="Unassembled WGS sequence"/>
</dbReference>
<evidence type="ECO:0000256" key="1">
    <source>
        <dbReference type="SAM" id="Phobius"/>
    </source>
</evidence>
<name>D2W3N5_NAEGR</name>
<keyword evidence="1" id="KW-1133">Transmembrane helix</keyword>
<dbReference type="GeneID" id="8862039"/>
<protein>
    <submittedName>
        <fullName evidence="2">Predicted protein</fullName>
    </submittedName>
</protein>
<dbReference type="VEuPathDB" id="AmoebaDB:NAEGRDRAFT_60025"/>
<feature type="transmembrane region" description="Helical" evidence="1">
    <location>
        <begin position="147"/>
        <end position="171"/>
    </location>
</feature>
<dbReference type="KEGG" id="ngr:NAEGRDRAFT_60025"/>
<dbReference type="OrthoDB" id="10388205at2759"/>
<feature type="transmembrane region" description="Helical" evidence="1">
    <location>
        <begin position="100"/>
        <end position="126"/>
    </location>
</feature>
<dbReference type="RefSeq" id="XP_002669036.1">
    <property type="nucleotide sequence ID" value="XM_002668990.1"/>
</dbReference>
<reference evidence="2 3" key="1">
    <citation type="journal article" date="2010" name="Cell">
        <title>The genome of Naegleria gruberi illuminates early eukaryotic versatility.</title>
        <authorList>
            <person name="Fritz-Laylin L.K."/>
            <person name="Prochnik S.E."/>
            <person name="Ginger M.L."/>
            <person name="Dacks J.B."/>
            <person name="Carpenter M.L."/>
            <person name="Field M.C."/>
            <person name="Kuo A."/>
            <person name="Paredez A."/>
            <person name="Chapman J."/>
            <person name="Pham J."/>
            <person name="Shu S."/>
            <person name="Neupane R."/>
            <person name="Cipriano M."/>
            <person name="Mancuso J."/>
            <person name="Tu H."/>
            <person name="Salamov A."/>
            <person name="Lindquist E."/>
            <person name="Shapiro H."/>
            <person name="Lucas S."/>
            <person name="Grigoriev I.V."/>
            <person name="Cande W.Z."/>
            <person name="Fulton C."/>
            <person name="Rokhsar D.S."/>
            <person name="Dawson S.C."/>
        </authorList>
    </citation>
    <scope>NUCLEOTIDE SEQUENCE [LARGE SCALE GENOMIC DNA]</scope>
    <source>
        <strain evidence="2 3">NEG-M</strain>
    </source>
</reference>
<keyword evidence="1" id="KW-0812">Transmembrane</keyword>
<gene>
    <name evidence="2" type="ORF">NAEGRDRAFT_60025</name>
</gene>
<feature type="transmembrane region" description="Helical" evidence="1">
    <location>
        <begin position="231"/>
        <end position="252"/>
    </location>
</feature>
<proteinExistence type="predicted"/>
<dbReference type="Gene3D" id="3.90.550.10">
    <property type="entry name" value="Spore Coat Polysaccharide Biosynthesis Protein SpsA, Chain A"/>
    <property type="match status" value="1"/>
</dbReference>
<evidence type="ECO:0000313" key="3">
    <source>
        <dbReference type="Proteomes" id="UP000006671"/>
    </source>
</evidence>
<sequence length="945" mass="109123">MMVQEEEPFNPNYVPQEEQMVNQIVLASPVQQQPFVYQQQQLVETQVIGQGAVGAIASGPTIGMELQGVSSQFVCKNLTPEMVNDELVKNIFFATGGNTMISIVSFIINKLILVGFGEAVMVNYVIRRQVKNMRIGNRMLNYKSRGNMKLAMYSVVNWMLILFTLGLFYILGYSHEFFYAQLDARIYWGKPAKVSKKRNQYLKEAVCWEPIGTGMGEFKIFSVYLGVGHELLYIFLYISNIFLLGLLSPVIYRFYFSKYFEKVELGRGRFAVIHPKMISSINKHATKRSKLKKHKIEQPTEIYPCEYPVLGFSPHSSHETYKLQLKFVPDLGQLVRFFVTVRLLTVLSCGLFVKCCLESYARNFMNRNVTVDLELSDMRMETESPQSPNTLQATSTIVISQVGWWIGTTSKTVKYHSRNYISLFKRLESRNVESEVIPKLPSRGIAAILPPNELNEMEGEWPKQIGPDFVRSQALPITNSSFPNETIESTLKPVITHMKFNHPYDISRYNKLETLPGTECSTMSDASSAWNPIDTSRMPKKSIEDLLVMWPNFVPATVRTVLTRNMILDGDRSATVQLSESNRNVIENPTVKETNFESYLNEHIAVFDQMNKFPNMDRTLEDWKVEMNNLNFVLNSDKFDESQQEDHLPIWLRAYKRTSPLKEVLEGVCKVRDIEKSILIITIDGEAFLSVLSEILLVKCVKIRIYFHAFKNSLQNLMGPNFDNAFTQEKSTKLLTHALYGLYLCFVKYKYPYVITLEDDIIPFSDFYNYHRSLYKHTINEASPYFAISSYAHGMTHNCRYTASALYSAGLINNIPRGFRGFTEHCKLTDVNHLVMENYYAVWGSGMPLRTFKRLFITWLYLPIKSNHFLGSLLRDLRRHDERMISPCSNRISRIDNVGMNGESWYDQQENPRWWVVAAGMSEKAQQDDYVTNWKYNQREYSVLQ</sequence>
<accession>D2W3N5</accession>
<dbReference type="EMBL" id="GG738933">
    <property type="protein sequence ID" value="EFC36292.1"/>
    <property type="molecule type" value="Genomic_DNA"/>
</dbReference>
<keyword evidence="3" id="KW-1185">Reference proteome</keyword>
<dbReference type="InParanoid" id="D2W3N5"/>
<dbReference type="AlphaFoldDB" id="D2W3N5"/>
<dbReference type="InterPro" id="IPR029044">
    <property type="entry name" value="Nucleotide-diphossugar_trans"/>
</dbReference>
<keyword evidence="1" id="KW-0472">Membrane</keyword>